<dbReference type="Pfam" id="PF20246">
    <property type="entry name" value="DUF6601"/>
    <property type="match status" value="1"/>
</dbReference>
<reference evidence="3" key="1">
    <citation type="journal article" date="2023" name="Mol. Phylogenet. Evol.">
        <title>Genome-scale phylogeny and comparative genomics of the fungal order Sordariales.</title>
        <authorList>
            <person name="Hensen N."/>
            <person name="Bonometti L."/>
            <person name="Westerberg I."/>
            <person name="Brannstrom I.O."/>
            <person name="Guillou S."/>
            <person name="Cros-Aarteil S."/>
            <person name="Calhoun S."/>
            <person name="Haridas S."/>
            <person name="Kuo A."/>
            <person name="Mondo S."/>
            <person name="Pangilinan J."/>
            <person name="Riley R."/>
            <person name="LaButti K."/>
            <person name="Andreopoulos B."/>
            <person name="Lipzen A."/>
            <person name="Chen C."/>
            <person name="Yan M."/>
            <person name="Daum C."/>
            <person name="Ng V."/>
            <person name="Clum A."/>
            <person name="Steindorff A."/>
            <person name="Ohm R.A."/>
            <person name="Martin F."/>
            <person name="Silar P."/>
            <person name="Natvig D.O."/>
            <person name="Lalanne C."/>
            <person name="Gautier V."/>
            <person name="Ament-Velasquez S.L."/>
            <person name="Kruys A."/>
            <person name="Hutchinson M.I."/>
            <person name="Powell A.J."/>
            <person name="Barry K."/>
            <person name="Miller A.N."/>
            <person name="Grigoriev I.V."/>
            <person name="Debuchy R."/>
            <person name="Gladieux P."/>
            <person name="Hiltunen Thoren M."/>
            <person name="Johannesson H."/>
        </authorList>
    </citation>
    <scope>NUCLEOTIDE SEQUENCE</scope>
    <source>
        <strain evidence="3">CBS 538.74</strain>
    </source>
</reference>
<keyword evidence="2" id="KW-0472">Membrane</keyword>
<dbReference type="EMBL" id="MU856884">
    <property type="protein sequence ID" value="KAK4155611.1"/>
    <property type="molecule type" value="Genomic_DNA"/>
</dbReference>
<name>A0AAN6VSQ7_9PEZI</name>
<gene>
    <name evidence="3" type="ORF">C8A00DRAFT_31560</name>
</gene>
<keyword evidence="2" id="KW-1133">Transmembrane helix</keyword>
<evidence type="ECO:0000313" key="4">
    <source>
        <dbReference type="Proteomes" id="UP001302745"/>
    </source>
</evidence>
<evidence type="ECO:0000256" key="1">
    <source>
        <dbReference type="SAM" id="MobiDB-lite"/>
    </source>
</evidence>
<feature type="region of interest" description="Disordered" evidence="1">
    <location>
        <begin position="1"/>
        <end position="30"/>
    </location>
</feature>
<accession>A0AAN6VSQ7</accession>
<keyword evidence="4" id="KW-1185">Reference proteome</keyword>
<dbReference type="AlphaFoldDB" id="A0AAN6VSQ7"/>
<reference evidence="3" key="2">
    <citation type="submission" date="2023-05" db="EMBL/GenBank/DDBJ databases">
        <authorList>
            <consortium name="Lawrence Berkeley National Laboratory"/>
            <person name="Steindorff A."/>
            <person name="Hensen N."/>
            <person name="Bonometti L."/>
            <person name="Westerberg I."/>
            <person name="Brannstrom I.O."/>
            <person name="Guillou S."/>
            <person name="Cros-Aarteil S."/>
            <person name="Calhoun S."/>
            <person name="Haridas S."/>
            <person name="Kuo A."/>
            <person name="Mondo S."/>
            <person name="Pangilinan J."/>
            <person name="Riley R."/>
            <person name="Labutti K."/>
            <person name="Andreopoulos B."/>
            <person name="Lipzen A."/>
            <person name="Chen C."/>
            <person name="Yanf M."/>
            <person name="Daum C."/>
            <person name="Ng V."/>
            <person name="Clum A."/>
            <person name="Ohm R."/>
            <person name="Martin F."/>
            <person name="Silar P."/>
            <person name="Natvig D."/>
            <person name="Lalanne C."/>
            <person name="Gautier V."/>
            <person name="Ament-Velasquez S.L."/>
            <person name="Kruys A."/>
            <person name="Hutchinson M.I."/>
            <person name="Powell A.J."/>
            <person name="Barry K."/>
            <person name="Miller A.N."/>
            <person name="Grigoriev I.V."/>
            <person name="Debuchy R."/>
            <person name="Gladieux P."/>
            <person name="Thoren M.H."/>
            <person name="Johannesson H."/>
        </authorList>
    </citation>
    <scope>NUCLEOTIDE SEQUENCE</scope>
    <source>
        <strain evidence="3">CBS 538.74</strain>
    </source>
</reference>
<keyword evidence="2" id="KW-0812">Transmembrane</keyword>
<dbReference type="PANTHER" id="PTHR34414:SF1">
    <property type="entry name" value="SUBTILISIN-LIKE SERINE PROTEASE"/>
    <property type="match status" value="1"/>
</dbReference>
<proteinExistence type="predicted"/>
<dbReference type="InterPro" id="IPR046536">
    <property type="entry name" value="DUF6601"/>
</dbReference>
<evidence type="ECO:0000256" key="2">
    <source>
        <dbReference type="SAM" id="Phobius"/>
    </source>
</evidence>
<feature type="compositionally biased region" description="Polar residues" evidence="1">
    <location>
        <begin position="1"/>
        <end position="10"/>
    </location>
</feature>
<sequence length="378" mass="42979">MSTHSPNSSVKAAAPSETLPSKPLPDSTDRTFAGLVEDLKFNEDLKVESVEIDASTGEKQTRKMLKAVNDKKNFLPGQPRIRLDDNPKDDQDQLLAYLHNSHNTDGLDDLLRYTRYIFVQMPSHSHIMALHHQAAHSREIKVTESPGLHLVWYHELIFIKPIPAYFYSPAFWEYLENADGENQALYMACVGFMRSYYMLIRHEIDFKEACRLGLIPKKGKGKGRLPTYEEWCTFIVPFARVGDGHVNRRYHYGELRLTRLNRAAGLLQYGLTYYHIGPLEWSAFMELTLARLITIFAVCSVVLSSMQVVLGAITMVQTPPDGLWPKFVDASIWFSVIVMASVAAFLVITLLQLGNIGLQDLFRATHARRRKKRGPPTI</sequence>
<evidence type="ECO:0000313" key="3">
    <source>
        <dbReference type="EMBL" id="KAK4155611.1"/>
    </source>
</evidence>
<dbReference type="PANTHER" id="PTHR34414">
    <property type="entry name" value="HET DOMAIN-CONTAINING PROTEIN-RELATED"/>
    <property type="match status" value="1"/>
</dbReference>
<feature type="transmembrane region" description="Helical" evidence="2">
    <location>
        <begin position="330"/>
        <end position="353"/>
    </location>
</feature>
<feature type="transmembrane region" description="Helical" evidence="2">
    <location>
        <begin position="289"/>
        <end position="310"/>
    </location>
</feature>
<organism evidence="3 4">
    <name type="scientific">Chaetomidium leptoderma</name>
    <dbReference type="NCBI Taxonomy" id="669021"/>
    <lineage>
        <taxon>Eukaryota</taxon>
        <taxon>Fungi</taxon>
        <taxon>Dikarya</taxon>
        <taxon>Ascomycota</taxon>
        <taxon>Pezizomycotina</taxon>
        <taxon>Sordariomycetes</taxon>
        <taxon>Sordariomycetidae</taxon>
        <taxon>Sordariales</taxon>
        <taxon>Chaetomiaceae</taxon>
        <taxon>Chaetomidium</taxon>
    </lineage>
</organism>
<protein>
    <submittedName>
        <fullName evidence="3">Uncharacterized protein</fullName>
    </submittedName>
</protein>
<dbReference type="Proteomes" id="UP001302745">
    <property type="component" value="Unassembled WGS sequence"/>
</dbReference>
<comment type="caution">
    <text evidence="3">The sequence shown here is derived from an EMBL/GenBank/DDBJ whole genome shotgun (WGS) entry which is preliminary data.</text>
</comment>